<evidence type="ECO:0000313" key="1">
    <source>
        <dbReference type="EMBL" id="TKK84635.1"/>
    </source>
</evidence>
<keyword evidence="2" id="KW-1185">Reference proteome</keyword>
<sequence>MTDDLSPGSHALAEILSTMPDSSVEDGHEYVFVYKKRGHDRLQLLESGESGAQAVWARKGRKGQGLILRRRKTIATVYGEWETAPLNDLGEIADDEAADRVELFLQRRAEMSESGALDKNLIHSLDGKPGDDTIYELTMEDLWTLVNRSRGNWEVSE</sequence>
<dbReference type="Proteomes" id="UP000308705">
    <property type="component" value="Unassembled WGS sequence"/>
</dbReference>
<dbReference type="AlphaFoldDB" id="A0A4U3M6S7"/>
<dbReference type="RefSeq" id="WP_137250219.1">
    <property type="nucleotide sequence ID" value="NZ_SZQA01000033.1"/>
</dbReference>
<reference evidence="1 2" key="1">
    <citation type="submission" date="2019-04" db="EMBL/GenBank/DDBJ databases">
        <title>Herbidospora sp. NEAU-GS14.nov., a novel actinomycete isolated from soil.</title>
        <authorList>
            <person name="Han L."/>
        </authorList>
    </citation>
    <scope>NUCLEOTIDE SEQUENCE [LARGE SCALE GENOMIC DNA]</scope>
    <source>
        <strain evidence="1 2">NEAU-GS14</strain>
    </source>
</reference>
<dbReference type="EMBL" id="SZQA01000033">
    <property type="protein sequence ID" value="TKK84635.1"/>
    <property type="molecule type" value="Genomic_DNA"/>
</dbReference>
<comment type="caution">
    <text evidence="1">The sequence shown here is derived from an EMBL/GenBank/DDBJ whole genome shotgun (WGS) entry which is preliminary data.</text>
</comment>
<protein>
    <submittedName>
        <fullName evidence="1">Uncharacterized protein</fullName>
    </submittedName>
</protein>
<name>A0A4U3M6S7_9ACTN</name>
<proteinExistence type="predicted"/>
<accession>A0A4U3M6S7</accession>
<evidence type="ECO:0000313" key="2">
    <source>
        <dbReference type="Proteomes" id="UP000308705"/>
    </source>
</evidence>
<organism evidence="1 2">
    <name type="scientific">Herbidospora galbida</name>
    <dbReference type="NCBI Taxonomy" id="2575442"/>
    <lineage>
        <taxon>Bacteria</taxon>
        <taxon>Bacillati</taxon>
        <taxon>Actinomycetota</taxon>
        <taxon>Actinomycetes</taxon>
        <taxon>Streptosporangiales</taxon>
        <taxon>Streptosporangiaceae</taxon>
        <taxon>Herbidospora</taxon>
    </lineage>
</organism>
<gene>
    <name evidence="1" type="ORF">FDA94_28820</name>
</gene>